<dbReference type="Pfam" id="PF10114">
    <property type="entry name" value="PocR"/>
    <property type="match status" value="2"/>
</dbReference>
<dbReference type="OrthoDB" id="5420883at2"/>
<dbReference type="InterPro" id="IPR013656">
    <property type="entry name" value="PAS_4"/>
</dbReference>
<dbReference type="Pfam" id="PF00989">
    <property type="entry name" value="PAS"/>
    <property type="match status" value="1"/>
</dbReference>
<feature type="coiled-coil region" evidence="1">
    <location>
        <begin position="475"/>
        <end position="502"/>
    </location>
</feature>
<evidence type="ECO:0000256" key="1">
    <source>
        <dbReference type="SAM" id="Coils"/>
    </source>
</evidence>
<dbReference type="Gene3D" id="3.30.450.20">
    <property type="entry name" value="PAS domain"/>
    <property type="match status" value="2"/>
</dbReference>
<dbReference type="PANTHER" id="PTHR44757">
    <property type="entry name" value="DIGUANYLATE CYCLASE DGCP"/>
    <property type="match status" value="1"/>
</dbReference>
<dbReference type="InterPro" id="IPR018771">
    <property type="entry name" value="PocR_dom"/>
</dbReference>
<evidence type="ECO:0000256" key="2">
    <source>
        <dbReference type="SAM" id="MobiDB-lite"/>
    </source>
</evidence>
<feature type="domain" description="PAS" evidence="3">
    <location>
        <begin position="361"/>
        <end position="407"/>
    </location>
</feature>
<organism evidence="5 6">
    <name type="scientific">Desulfamplus magnetovallimortis</name>
    <dbReference type="NCBI Taxonomy" id="1246637"/>
    <lineage>
        <taxon>Bacteria</taxon>
        <taxon>Pseudomonadati</taxon>
        <taxon>Thermodesulfobacteriota</taxon>
        <taxon>Desulfobacteria</taxon>
        <taxon>Desulfobacterales</taxon>
        <taxon>Desulfobacteraceae</taxon>
        <taxon>Desulfamplus</taxon>
    </lineage>
</organism>
<evidence type="ECO:0000259" key="4">
    <source>
        <dbReference type="PROSITE" id="PS50113"/>
    </source>
</evidence>
<feature type="region of interest" description="Disordered" evidence="2">
    <location>
        <begin position="76"/>
        <end position="105"/>
    </location>
</feature>
<sequence>MLNLLDLIGKEKLQKMQQRFYDVTGFTNACLDIEGNLLSHAGRPEPLCMEIIRSTPLGMERCRELVKNPHALCKHNQSSSEDFKQNQSSSEDFKQNQSSSEDFKHNQCNSEDFINKPSIITCHAGMLDAMIPISVENEKIGFLVIGQFFETPPDKNKSIAYAAEIGTDPDVYWEAVQQAKVIPKNRVKPAVMLLEFMGTEIADMASANLRLRAEIKARRDADIKQRQAEKKLRMQYSFLNTLMETIPNPLFYKDTQGVYIGCNRAFEAYLGKSRHEIIGKTVHDMAYHDISSKYEAKDSELISNPGRQLYEGQVVAYGGNIRDVLFNKATFTNDQGDVAGIIGVITDITEIKENELALMESEEKVRTLVEQARDAIYLSDSSGNLLMVNQRACDSLGYTRKELLGMSVADVEVAISPRGISNLFKSLAMGETTPLRYGVHRKKDGSVFPVEVAINCFFAGGNTVYLGIARDITKQKEAEAKQRDLIKELKRALAEIKQLSGLLPICASCKKIRDDKGYWNRIEAYIQERSNAKFTHGICPDCMDQLYGNEEWYSETLTTNSKESKDE</sequence>
<protein>
    <submittedName>
        <fullName evidence="5">Uncharacterized protein</fullName>
    </submittedName>
</protein>
<dbReference type="CDD" id="cd00130">
    <property type="entry name" value="PAS"/>
    <property type="match status" value="2"/>
</dbReference>
<dbReference type="GO" id="GO:0006355">
    <property type="term" value="P:regulation of DNA-templated transcription"/>
    <property type="evidence" value="ECO:0007669"/>
    <property type="project" value="InterPro"/>
</dbReference>
<keyword evidence="1" id="KW-0175">Coiled coil</keyword>
<dbReference type="PROSITE" id="PS50113">
    <property type="entry name" value="PAC"/>
    <property type="match status" value="2"/>
</dbReference>
<reference evidence="5 6" key="1">
    <citation type="submission" date="2017-03" db="EMBL/GenBank/DDBJ databases">
        <authorList>
            <person name="Afonso C.L."/>
            <person name="Miller P.J."/>
            <person name="Scott M.A."/>
            <person name="Spackman E."/>
            <person name="Goraichik I."/>
            <person name="Dimitrov K.M."/>
            <person name="Suarez D.L."/>
            <person name="Swayne D.E."/>
        </authorList>
    </citation>
    <scope>NUCLEOTIDE SEQUENCE [LARGE SCALE GENOMIC DNA]</scope>
    <source>
        <strain evidence="5">PRJEB14757</strain>
    </source>
</reference>
<dbReference type="PROSITE" id="PS50112">
    <property type="entry name" value="PAS"/>
    <property type="match status" value="2"/>
</dbReference>
<dbReference type="InterPro" id="IPR000014">
    <property type="entry name" value="PAS"/>
</dbReference>
<proteinExistence type="predicted"/>
<dbReference type="EMBL" id="FWEV01000018">
    <property type="protein sequence ID" value="SLM27816.1"/>
    <property type="molecule type" value="Genomic_DNA"/>
</dbReference>
<dbReference type="RefSeq" id="WP_080804268.1">
    <property type="nucleotide sequence ID" value="NZ_LT828546.1"/>
</dbReference>
<dbReference type="InterPro" id="IPR052155">
    <property type="entry name" value="Biofilm_reg_signaling"/>
</dbReference>
<dbReference type="PANTHER" id="PTHR44757:SF2">
    <property type="entry name" value="BIOFILM ARCHITECTURE MAINTENANCE PROTEIN MBAA"/>
    <property type="match status" value="1"/>
</dbReference>
<dbReference type="SMART" id="SM00091">
    <property type="entry name" value="PAS"/>
    <property type="match status" value="2"/>
</dbReference>
<dbReference type="InterPro" id="IPR000700">
    <property type="entry name" value="PAS-assoc_C"/>
</dbReference>
<feature type="domain" description="PAS" evidence="3">
    <location>
        <begin position="235"/>
        <end position="313"/>
    </location>
</feature>
<name>A0A1W1H5V4_9BACT</name>
<feature type="domain" description="PAC" evidence="4">
    <location>
        <begin position="433"/>
        <end position="484"/>
    </location>
</feature>
<dbReference type="AlphaFoldDB" id="A0A1W1H5V4"/>
<evidence type="ECO:0000313" key="6">
    <source>
        <dbReference type="Proteomes" id="UP000191931"/>
    </source>
</evidence>
<dbReference type="NCBIfam" id="TIGR00229">
    <property type="entry name" value="sensory_box"/>
    <property type="match status" value="2"/>
</dbReference>
<dbReference type="STRING" id="1246637.MTBBW1_1140006"/>
<keyword evidence="6" id="KW-1185">Reference proteome</keyword>
<evidence type="ECO:0000313" key="5">
    <source>
        <dbReference type="EMBL" id="SLM27816.1"/>
    </source>
</evidence>
<dbReference type="SUPFAM" id="SSF55785">
    <property type="entry name" value="PYP-like sensor domain (PAS domain)"/>
    <property type="match status" value="2"/>
</dbReference>
<dbReference type="SMART" id="SM00086">
    <property type="entry name" value="PAC"/>
    <property type="match status" value="2"/>
</dbReference>
<dbReference type="InterPro" id="IPR013767">
    <property type="entry name" value="PAS_fold"/>
</dbReference>
<dbReference type="Proteomes" id="UP000191931">
    <property type="component" value="Unassembled WGS sequence"/>
</dbReference>
<feature type="domain" description="PAC" evidence="4">
    <location>
        <begin position="308"/>
        <end position="360"/>
    </location>
</feature>
<dbReference type="InterPro" id="IPR035965">
    <property type="entry name" value="PAS-like_dom_sf"/>
</dbReference>
<gene>
    <name evidence="5" type="ORF">MTBBW1_1140006</name>
</gene>
<dbReference type="Pfam" id="PF08448">
    <property type="entry name" value="PAS_4"/>
    <property type="match status" value="1"/>
</dbReference>
<evidence type="ECO:0000259" key="3">
    <source>
        <dbReference type="PROSITE" id="PS50112"/>
    </source>
</evidence>
<accession>A0A1W1H5V4</accession>
<dbReference type="InterPro" id="IPR001610">
    <property type="entry name" value="PAC"/>
</dbReference>